<dbReference type="Gene3D" id="3.40.50.1240">
    <property type="entry name" value="Phosphoglycerate mutase-like"/>
    <property type="match status" value="1"/>
</dbReference>
<gene>
    <name evidence="2" type="primary">sixA</name>
    <name evidence="2" type="ORF">DXZ20_29000</name>
</gene>
<dbReference type="GO" id="GO:0005737">
    <property type="term" value="C:cytoplasm"/>
    <property type="evidence" value="ECO:0007669"/>
    <property type="project" value="InterPro"/>
</dbReference>
<dbReference type="PANTHER" id="PTHR20935">
    <property type="entry name" value="PHOSPHOGLYCERATE MUTASE-RELATED"/>
    <property type="match status" value="1"/>
</dbReference>
<dbReference type="EMBL" id="QXHD01000004">
    <property type="protein sequence ID" value="NEZ59609.1"/>
    <property type="molecule type" value="Genomic_DNA"/>
</dbReference>
<dbReference type="InterPro" id="IPR004449">
    <property type="entry name" value="SixA"/>
</dbReference>
<dbReference type="SMART" id="SM00855">
    <property type="entry name" value="PGAM"/>
    <property type="match status" value="1"/>
</dbReference>
<keyword evidence="1" id="KW-0378">Hydrolase</keyword>
<dbReference type="AlphaFoldDB" id="A0A6M0RTW2"/>
<protein>
    <submittedName>
        <fullName evidence="2">Phosphohistidine phosphatase SixA</fullName>
    </submittedName>
</protein>
<dbReference type="InterPro" id="IPR013078">
    <property type="entry name" value="His_Pase_superF_clade-1"/>
</dbReference>
<reference evidence="2 3" key="1">
    <citation type="journal article" date="2020" name="Microb. Ecol.">
        <title>Ecogenomics of the Marine Benthic Filamentous Cyanobacterium Adonisia.</title>
        <authorList>
            <person name="Walter J.M."/>
            <person name="Coutinho F.H."/>
            <person name="Leomil L."/>
            <person name="Hargreaves P.I."/>
            <person name="Campeao M.E."/>
            <person name="Vieira V.V."/>
            <person name="Silva B.S."/>
            <person name="Fistarol G.O."/>
            <person name="Salomon P.S."/>
            <person name="Sawabe T."/>
            <person name="Mino S."/>
            <person name="Hosokawa M."/>
            <person name="Miyashita H."/>
            <person name="Maruyama F."/>
            <person name="van Verk M.C."/>
            <person name="Dutilh B.E."/>
            <person name="Thompson C.C."/>
            <person name="Thompson F.L."/>
        </authorList>
    </citation>
    <scope>NUCLEOTIDE SEQUENCE [LARGE SCALE GENOMIC DNA]</scope>
    <source>
        <strain evidence="2 3">CCMR0081</strain>
    </source>
</reference>
<dbReference type="Proteomes" id="UP000481033">
    <property type="component" value="Unassembled WGS sequence"/>
</dbReference>
<evidence type="ECO:0000313" key="3">
    <source>
        <dbReference type="Proteomes" id="UP000481033"/>
    </source>
</evidence>
<accession>A0A6M0RTW2</accession>
<dbReference type="GO" id="GO:0101006">
    <property type="term" value="F:protein histidine phosphatase activity"/>
    <property type="evidence" value="ECO:0007669"/>
    <property type="project" value="InterPro"/>
</dbReference>
<dbReference type="InterPro" id="IPR051021">
    <property type="entry name" value="Mito_Ser/Thr_phosphatase"/>
</dbReference>
<dbReference type="InterPro" id="IPR029033">
    <property type="entry name" value="His_PPase_superfam"/>
</dbReference>
<dbReference type="SUPFAM" id="SSF53254">
    <property type="entry name" value="Phosphoglycerate mutase-like"/>
    <property type="match status" value="1"/>
</dbReference>
<dbReference type="Pfam" id="PF00300">
    <property type="entry name" value="His_Phos_1"/>
    <property type="match status" value="1"/>
</dbReference>
<keyword evidence="3" id="KW-1185">Reference proteome</keyword>
<sequence length="171" mass="19182">MELSSKYATQVYFIRHGIAAERGTYVDDHQRPLVDKGIQKTQKIAQRLVSLGLHFDMLLTSPLVRAVQTAKILCEAKLALDYQLFPPLAPEGCLQNWLSWLESWQSEVPKSLALVGHKPDLSQWAQQLVQGNSNDRWVFKKAGIIGLTLPDAQSAIGNSQLFWLAPPHLIL</sequence>
<dbReference type="RefSeq" id="WP_163702529.1">
    <property type="nucleotide sequence ID" value="NZ_QXHD01000004.1"/>
</dbReference>
<organism evidence="2 3">
    <name type="scientific">Adonisia turfae CCMR0081</name>
    <dbReference type="NCBI Taxonomy" id="2292702"/>
    <lineage>
        <taxon>Bacteria</taxon>
        <taxon>Bacillati</taxon>
        <taxon>Cyanobacteriota</taxon>
        <taxon>Adonisia</taxon>
        <taxon>Adonisia turfae</taxon>
    </lineage>
</organism>
<name>A0A6M0RTW2_9CYAN</name>
<dbReference type="NCBIfam" id="TIGR00249">
    <property type="entry name" value="sixA"/>
    <property type="match status" value="1"/>
</dbReference>
<comment type="caution">
    <text evidence="2">The sequence shown here is derived from an EMBL/GenBank/DDBJ whole genome shotgun (WGS) entry which is preliminary data.</text>
</comment>
<dbReference type="CDD" id="cd07067">
    <property type="entry name" value="HP_PGM_like"/>
    <property type="match status" value="1"/>
</dbReference>
<evidence type="ECO:0000256" key="1">
    <source>
        <dbReference type="ARBA" id="ARBA00022801"/>
    </source>
</evidence>
<evidence type="ECO:0000313" key="2">
    <source>
        <dbReference type="EMBL" id="NEZ59609.1"/>
    </source>
</evidence>
<proteinExistence type="predicted"/>